<dbReference type="CDD" id="cd02869">
    <property type="entry name" value="PseudoU_synth_RluA_like"/>
    <property type="match status" value="1"/>
</dbReference>
<dbReference type="EC" id="5.4.99.-" evidence="6"/>
<dbReference type="NCBIfam" id="NF008385">
    <property type="entry name" value="PRK11180.1"/>
    <property type="match status" value="1"/>
</dbReference>
<comment type="catalytic activity">
    <reaction evidence="3">
        <text>uridine(1911/1915/1917) in 23S rRNA = pseudouridine(1911/1915/1917) in 23S rRNA</text>
        <dbReference type="Rhea" id="RHEA:42524"/>
        <dbReference type="Rhea" id="RHEA-COMP:10097"/>
        <dbReference type="Rhea" id="RHEA-COMP:10098"/>
        <dbReference type="ChEBI" id="CHEBI:65314"/>
        <dbReference type="ChEBI" id="CHEBI:65315"/>
        <dbReference type="EC" id="5.4.99.23"/>
    </reaction>
</comment>
<dbReference type="Gene3D" id="3.30.2350.10">
    <property type="entry name" value="Pseudouridine synthase"/>
    <property type="match status" value="1"/>
</dbReference>
<evidence type="ECO:0000256" key="3">
    <source>
        <dbReference type="ARBA" id="ARBA00036882"/>
    </source>
</evidence>
<keyword evidence="5" id="KW-0694">RNA-binding</keyword>
<dbReference type="SUPFAM" id="SSF55120">
    <property type="entry name" value="Pseudouridine synthase"/>
    <property type="match status" value="1"/>
</dbReference>
<dbReference type="Proteomes" id="UP000219327">
    <property type="component" value="Unassembled WGS sequence"/>
</dbReference>
<evidence type="ECO:0000256" key="1">
    <source>
        <dbReference type="ARBA" id="ARBA00010876"/>
    </source>
</evidence>
<evidence type="ECO:0000256" key="2">
    <source>
        <dbReference type="ARBA" id="ARBA00023235"/>
    </source>
</evidence>
<feature type="active site" evidence="4">
    <location>
        <position position="136"/>
    </location>
</feature>
<comment type="catalytic activity">
    <reaction evidence="6">
        <text>a uridine in RNA = a pseudouridine in RNA</text>
        <dbReference type="Rhea" id="RHEA:48348"/>
        <dbReference type="Rhea" id="RHEA-COMP:12068"/>
        <dbReference type="Rhea" id="RHEA-COMP:12069"/>
        <dbReference type="ChEBI" id="CHEBI:65314"/>
        <dbReference type="ChEBI" id="CHEBI:65315"/>
    </reaction>
</comment>
<organism evidence="9 10">
    <name type="scientific">OM182 bacterium MED-G24</name>
    <dbReference type="NCBI Taxonomy" id="1986255"/>
    <lineage>
        <taxon>Bacteria</taxon>
        <taxon>Pseudomonadati</taxon>
        <taxon>Pseudomonadota</taxon>
        <taxon>Gammaproteobacteria</taxon>
        <taxon>OMG group</taxon>
        <taxon>OM182 clade</taxon>
    </lineage>
</organism>
<dbReference type="GO" id="GO:0003723">
    <property type="term" value="F:RNA binding"/>
    <property type="evidence" value="ECO:0007669"/>
    <property type="project" value="UniProtKB-KW"/>
</dbReference>
<dbReference type="SUPFAM" id="SSF55174">
    <property type="entry name" value="Alpha-L RNA-binding motif"/>
    <property type="match status" value="1"/>
</dbReference>
<keyword evidence="2 6" id="KW-0413">Isomerase</keyword>
<evidence type="ECO:0000259" key="7">
    <source>
        <dbReference type="Pfam" id="PF00849"/>
    </source>
</evidence>
<gene>
    <name evidence="9" type="ORF">CNE99_01495</name>
</gene>
<dbReference type="CDD" id="cd00165">
    <property type="entry name" value="S4"/>
    <property type="match status" value="1"/>
</dbReference>
<feature type="domain" description="Pseudouridine synthase RsuA/RluA-like" evidence="7">
    <location>
        <begin position="90"/>
        <end position="239"/>
    </location>
</feature>
<dbReference type="Gene3D" id="3.10.290.10">
    <property type="entry name" value="RNA-binding S4 domain"/>
    <property type="match status" value="1"/>
</dbReference>
<evidence type="ECO:0000256" key="5">
    <source>
        <dbReference type="PROSITE-ProRule" id="PRU00182"/>
    </source>
</evidence>
<dbReference type="PANTHER" id="PTHR21600:SF44">
    <property type="entry name" value="RIBOSOMAL LARGE SUBUNIT PSEUDOURIDINE SYNTHASE D"/>
    <property type="match status" value="1"/>
</dbReference>
<dbReference type="PROSITE" id="PS01129">
    <property type="entry name" value="PSI_RLU"/>
    <property type="match status" value="1"/>
</dbReference>
<evidence type="ECO:0000256" key="4">
    <source>
        <dbReference type="PIRSR" id="PIRSR606225-1"/>
    </source>
</evidence>
<dbReference type="Pfam" id="PF00849">
    <property type="entry name" value="PseudoU_synth_2"/>
    <property type="match status" value="1"/>
</dbReference>
<dbReference type="InterPro" id="IPR050188">
    <property type="entry name" value="RluA_PseudoU_synthase"/>
</dbReference>
<dbReference type="InterPro" id="IPR002942">
    <property type="entry name" value="S4_RNA-bd"/>
</dbReference>
<dbReference type="AlphaFoldDB" id="A0A2A5WZ40"/>
<accession>A0A2A5WZ40</accession>
<dbReference type="InterPro" id="IPR006225">
    <property type="entry name" value="PsdUridine_synth_RluC/D"/>
</dbReference>
<sequence>MTTVRLNATVPPELALQRLDRVASELFPDYSRNRLQHWIRSGELLVNGNPSGVRDKVPAGAELVVVANLPVMELVSEPIPLNIVHEDNEIIVLNKPAGLVVHPGAGNATGTLANGLLHHDGGLSAIPRAGIVHRLDKDTTGLMVVARTLTSQTALVNQLQERTVARHYTAAVYGVLGAGGTITEPVGRHPVHRTRMAVHPAGKFAETSYEPLERYDHHTLLRLRLATGRTHQIRVHMQHRGHPLIGDAVYGGTYRQHLDQSDELQTLIRSFDRQALHAHSLSFIHPGHGKSVSYKAALPADFETLIEGLELG</sequence>
<dbReference type="NCBIfam" id="TIGR00005">
    <property type="entry name" value="rluA_subfam"/>
    <property type="match status" value="1"/>
</dbReference>
<comment type="function">
    <text evidence="6">Responsible for synthesis of pseudouridine from uracil.</text>
</comment>
<dbReference type="Pfam" id="PF01479">
    <property type="entry name" value="S4"/>
    <property type="match status" value="1"/>
</dbReference>
<dbReference type="PROSITE" id="PS50889">
    <property type="entry name" value="S4"/>
    <property type="match status" value="1"/>
</dbReference>
<dbReference type="GO" id="GO:0160140">
    <property type="term" value="F:23S rRNA pseudouridine(1911/1915/1917) synthase activity"/>
    <property type="evidence" value="ECO:0007669"/>
    <property type="project" value="UniProtKB-EC"/>
</dbReference>
<evidence type="ECO:0000313" key="10">
    <source>
        <dbReference type="Proteomes" id="UP000219327"/>
    </source>
</evidence>
<evidence type="ECO:0000259" key="8">
    <source>
        <dbReference type="Pfam" id="PF01479"/>
    </source>
</evidence>
<feature type="domain" description="RNA-binding S4" evidence="8">
    <location>
        <begin position="17"/>
        <end position="61"/>
    </location>
</feature>
<name>A0A2A5WZ40_9GAMM</name>
<dbReference type="PANTHER" id="PTHR21600">
    <property type="entry name" value="MITOCHONDRIAL RNA PSEUDOURIDINE SYNTHASE"/>
    <property type="match status" value="1"/>
</dbReference>
<evidence type="ECO:0000313" key="9">
    <source>
        <dbReference type="EMBL" id="PDH41444.1"/>
    </source>
</evidence>
<comment type="caution">
    <text evidence="9">The sequence shown here is derived from an EMBL/GenBank/DDBJ whole genome shotgun (WGS) entry which is preliminary data.</text>
</comment>
<reference evidence="9 10" key="1">
    <citation type="submission" date="2017-08" db="EMBL/GenBank/DDBJ databases">
        <title>Fine stratification of microbial communities through a metagenomic profile of the photic zone.</title>
        <authorList>
            <person name="Haro-Moreno J.M."/>
            <person name="Lopez-Perez M."/>
            <person name="De La Torre J."/>
            <person name="Picazo A."/>
            <person name="Camacho A."/>
            <person name="Rodriguez-Valera F."/>
        </authorList>
    </citation>
    <scope>NUCLEOTIDE SEQUENCE [LARGE SCALE GENOMIC DNA]</scope>
    <source>
        <strain evidence="9">MED-G24</strain>
    </source>
</reference>
<comment type="similarity">
    <text evidence="1 6">Belongs to the pseudouridine synthase RluA family.</text>
</comment>
<dbReference type="InterPro" id="IPR006224">
    <property type="entry name" value="PsdUridine_synth_RluA-like_CS"/>
</dbReference>
<dbReference type="EMBL" id="NTKD01000004">
    <property type="protein sequence ID" value="PDH41444.1"/>
    <property type="molecule type" value="Genomic_DNA"/>
</dbReference>
<dbReference type="GO" id="GO:0000455">
    <property type="term" value="P:enzyme-directed rRNA pseudouridine synthesis"/>
    <property type="evidence" value="ECO:0007669"/>
    <property type="project" value="TreeGrafter"/>
</dbReference>
<dbReference type="InterPro" id="IPR036986">
    <property type="entry name" value="S4_RNA-bd_sf"/>
</dbReference>
<proteinExistence type="inferred from homology"/>
<evidence type="ECO:0000256" key="6">
    <source>
        <dbReference type="RuleBase" id="RU362028"/>
    </source>
</evidence>
<protein>
    <recommendedName>
        <fullName evidence="6">Pseudouridine synthase</fullName>
        <ecNumber evidence="6">5.4.99.-</ecNumber>
    </recommendedName>
</protein>
<dbReference type="InterPro" id="IPR006145">
    <property type="entry name" value="PsdUridine_synth_RsuA/RluA"/>
</dbReference>
<dbReference type="InterPro" id="IPR020103">
    <property type="entry name" value="PsdUridine_synth_cat_dom_sf"/>
</dbReference>